<proteinExistence type="predicted"/>
<protein>
    <submittedName>
        <fullName evidence="1">Uncharacterized protein</fullName>
    </submittedName>
</protein>
<dbReference type="Proteomes" id="UP000006727">
    <property type="component" value="Chromosome 14"/>
</dbReference>
<dbReference type="Gramene" id="Pp3c14_22660V3.3">
    <property type="protein sequence ID" value="PAC:32960684.CDS.1"/>
    <property type="gene ID" value="Pp3c14_22660"/>
</dbReference>
<accession>A0A7I3ZKL9</accession>
<dbReference type="EMBL" id="ABEU02000014">
    <property type="status" value="NOT_ANNOTATED_CDS"/>
    <property type="molecule type" value="Genomic_DNA"/>
</dbReference>
<reference evidence="1 2" key="2">
    <citation type="journal article" date="2018" name="Plant J.">
        <title>The Physcomitrella patens chromosome-scale assembly reveals moss genome structure and evolution.</title>
        <authorList>
            <person name="Lang D."/>
            <person name="Ullrich K.K."/>
            <person name="Murat F."/>
            <person name="Fuchs J."/>
            <person name="Jenkins J."/>
            <person name="Haas F.B."/>
            <person name="Piednoel M."/>
            <person name="Gundlach H."/>
            <person name="Van Bel M."/>
            <person name="Meyberg R."/>
            <person name="Vives C."/>
            <person name="Morata J."/>
            <person name="Symeonidi A."/>
            <person name="Hiss M."/>
            <person name="Muchero W."/>
            <person name="Kamisugi Y."/>
            <person name="Saleh O."/>
            <person name="Blanc G."/>
            <person name="Decker E.L."/>
            <person name="van Gessel N."/>
            <person name="Grimwood J."/>
            <person name="Hayes R.D."/>
            <person name="Graham S.W."/>
            <person name="Gunter L.E."/>
            <person name="McDaniel S.F."/>
            <person name="Hoernstein S.N.W."/>
            <person name="Larsson A."/>
            <person name="Li F.W."/>
            <person name="Perroud P.F."/>
            <person name="Phillips J."/>
            <person name="Ranjan P."/>
            <person name="Rokshar D.S."/>
            <person name="Rothfels C.J."/>
            <person name="Schneider L."/>
            <person name="Shu S."/>
            <person name="Stevenson D.W."/>
            <person name="Thummler F."/>
            <person name="Tillich M."/>
            <person name="Villarreal Aguilar J.C."/>
            <person name="Widiez T."/>
            <person name="Wong G.K."/>
            <person name="Wymore A."/>
            <person name="Zhang Y."/>
            <person name="Zimmer A.D."/>
            <person name="Quatrano R.S."/>
            <person name="Mayer K.F.X."/>
            <person name="Goodstein D."/>
            <person name="Casacuberta J.M."/>
            <person name="Vandepoele K."/>
            <person name="Reski R."/>
            <person name="Cuming A.C."/>
            <person name="Tuskan G.A."/>
            <person name="Maumus F."/>
            <person name="Salse J."/>
            <person name="Schmutz J."/>
            <person name="Rensing S.A."/>
        </authorList>
    </citation>
    <scope>NUCLEOTIDE SEQUENCE [LARGE SCALE GENOMIC DNA]</scope>
    <source>
        <strain evidence="1 2">cv. Gransden 2004</strain>
    </source>
</reference>
<keyword evidence="2" id="KW-1185">Reference proteome</keyword>
<name>A0A7I3ZKL9_PHYPA</name>
<evidence type="ECO:0000313" key="2">
    <source>
        <dbReference type="Proteomes" id="UP000006727"/>
    </source>
</evidence>
<reference evidence="1 2" key="1">
    <citation type="journal article" date="2008" name="Science">
        <title>The Physcomitrella genome reveals evolutionary insights into the conquest of land by plants.</title>
        <authorList>
            <person name="Rensing S."/>
            <person name="Lang D."/>
            <person name="Zimmer A."/>
            <person name="Terry A."/>
            <person name="Salamov A."/>
            <person name="Shapiro H."/>
            <person name="Nishiyama T."/>
            <person name="Perroud P.-F."/>
            <person name="Lindquist E."/>
            <person name="Kamisugi Y."/>
            <person name="Tanahashi T."/>
            <person name="Sakakibara K."/>
            <person name="Fujita T."/>
            <person name="Oishi K."/>
            <person name="Shin-I T."/>
            <person name="Kuroki Y."/>
            <person name="Toyoda A."/>
            <person name="Suzuki Y."/>
            <person name="Hashimoto A."/>
            <person name="Yamaguchi K."/>
            <person name="Sugano A."/>
            <person name="Kohara Y."/>
            <person name="Fujiyama A."/>
            <person name="Anterola A."/>
            <person name="Aoki S."/>
            <person name="Ashton N."/>
            <person name="Barbazuk W.B."/>
            <person name="Barker E."/>
            <person name="Bennetzen J."/>
            <person name="Bezanilla M."/>
            <person name="Blankenship R."/>
            <person name="Cho S.H."/>
            <person name="Dutcher S."/>
            <person name="Estelle M."/>
            <person name="Fawcett J.A."/>
            <person name="Gundlach H."/>
            <person name="Hanada K."/>
            <person name="Heyl A."/>
            <person name="Hicks K.A."/>
            <person name="Hugh J."/>
            <person name="Lohr M."/>
            <person name="Mayer K."/>
            <person name="Melkozernov A."/>
            <person name="Murata T."/>
            <person name="Nelson D."/>
            <person name="Pils B."/>
            <person name="Prigge M."/>
            <person name="Reiss B."/>
            <person name="Renner T."/>
            <person name="Rombauts S."/>
            <person name="Rushton P."/>
            <person name="Sanderfoot A."/>
            <person name="Schween G."/>
            <person name="Shiu S.-H."/>
            <person name="Stueber K."/>
            <person name="Theodoulou F.L."/>
            <person name="Tu H."/>
            <person name="Van de Peer Y."/>
            <person name="Verrier P.J."/>
            <person name="Waters E."/>
            <person name="Wood A."/>
            <person name="Yang L."/>
            <person name="Cove D."/>
            <person name="Cuming A."/>
            <person name="Hasebe M."/>
            <person name="Lucas S."/>
            <person name="Mishler D.B."/>
            <person name="Reski R."/>
            <person name="Grigoriev I."/>
            <person name="Quatrano R.S."/>
            <person name="Boore J.L."/>
        </authorList>
    </citation>
    <scope>NUCLEOTIDE SEQUENCE [LARGE SCALE GENOMIC DNA]</scope>
    <source>
        <strain evidence="1 2">cv. Gransden 2004</strain>
    </source>
</reference>
<reference evidence="1" key="3">
    <citation type="submission" date="2020-12" db="UniProtKB">
        <authorList>
            <consortium name="EnsemblPlants"/>
        </authorList>
    </citation>
    <scope>IDENTIFICATION</scope>
</reference>
<dbReference type="AlphaFoldDB" id="A0A7I3ZKL9"/>
<evidence type="ECO:0000313" key="1">
    <source>
        <dbReference type="EnsemblPlants" id="PAC:32960684.CDS.1"/>
    </source>
</evidence>
<sequence length="117" mass="13676">MPDIGFQRLRPPIQFRQLITPRACPILARGGMRTKSVGMRQDQLRATPFYQRLQHLQRFFFSTYSINVNYLAICHIILRNIPVQPPQWSFLHSRSLKLASYFPLENSLPFVDNAQTS</sequence>
<gene>
    <name evidence="1" type="primary">LOC112290995</name>
</gene>
<organism evidence="1 2">
    <name type="scientific">Physcomitrium patens</name>
    <name type="common">Spreading-leaved earth moss</name>
    <name type="synonym">Physcomitrella patens</name>
    <dbReference type="NCBI Taxonomy" id="3218"/>
    <lineage>
        <taxon>Eukaryota</taxon>
        <taxon>Viridiplantae</taxon>
        <taxon>Streptophyta</taxon>
        <taxon>Embryophyta</taxon>
        <taxon>Bryophyta</taxon>
        <taxon>Bryophytina</taxon>
        <taxon>Bryopsida</taxon>
        <taxon>Funariidae</taxon>
        <taxon>Funariales</taxon>
        <taxon>Funariaceae</taxon>
        <taxon>Physcomitrium</taxon>
    </lineage>
</organism>
<dbReference type="EnsemblPlants" id="Pp3c14_22660V3.3">
    <property type="protein sequence ID" value="PAC:32960684.CDS.1"/>
    <property type="gene ID" value="Pp3c14_22660"/>
</dbReference>